<accession>A0A7Z2VPE8</accession>
<dbReference type="EMBL" id="CP051680">
    <property type="protein sequence ID" value="QJD86847.1"/>
    <property type="molecule type" value="Genomic_DNA"/>
</dbReference>
<dbReference type="PROSITE" id="PS51257">
    <property type="entry name" value="PROKAR_LIPOPROTEIN"/>
    <property type="match status" value="1"/>
</dbReference>
<evidence type="ECO:0000256" key="2">
    <source>
        <dbReference type="SAM" id="SignalP"/>
    </source>
</evidence>
<feature type="chain" id="PRO_5038560743" evidence="2">
    <location>
        <begin position="27"/>
        <end position="534"/>
    </location>
</feature>
<dbReference type="RefSeq" id="WP_169283093.1">
    <property type="nucleotide sequence ID" value="NZ_CP051680.1"/>
</dbReference>
<keyword evidence="5" id="KW-1185">Reference proteome</keyword>
<evidence type="ECO:0000256" key="1">
    <source>
        <dbReference type="SAM" id="MobiDB-lite"/>
    </source>
</evidence>
<name>A0A7Z2VPE8_9BACL</name>
<dbReference type="Proteomes" id="UP000502248">
    <property type="component" value="Chromosome"/>
</dbReference>
<evidence type="ECO:0000313" key="5">
    <source>
        <dbReference type="Proteomes" id="UP000502248"/>
    </source>
</evidence>
<keyword evidence="2" id="KW-0732">Signal</keyword>
<dbReference type="Gene3D" id="3.40.190.10">
    <property type="entry name" value="Periplasmic binding protein-like II"/>
    <property type="match status" value="2"/>
</dbReference>
<feature type="region of interest" description="Disordered" evidence="1">
    <location>
        <begin position="25"/>
        <end position="60"/>
    </location>
</feature>
<feature type="domain" description="DUF3502" evidence="3">
    <location>
        <begin position="464"/>
        <end position="531"/>
    </location>
</feature>
<dbReference type="PANTHER" id="PTHR43649:SF17">
    <property type="entry name" value="ABC TRANSPORTER SOLUTE BINDING PROTEIN-SUGAR TRANSPORT"/>
    <property type="match status" value="1"/>
</dbReference>
<dbReference type="SUPFAM" id="SSF53850">
    <property type="entry name" value="Periplasmic binding protein-like II"/>
    <property type="match status" value="1"/>
</dbReference>
<sequence>MMKTNKVLSVVSALAIVLAGCGTNHSNNTASPSAKQSEGSATQPEASSSQPAKETPQETLDPVELTYYFPGSPQKDLQTVEDALNKLVQPKINATVRLKLIDWGAYEEKMKVMMGSGDPYDLAWTAAGTNNYFQNVANGAYAPLDELIDQYAPDTKNGIPDMFWDAVRVKGKVYGVPVFQQSTAGYGYIIQKAVADKYNLDWKSVTKLSDLTPFLETVKKNEPNLIPWEYSQGGDPFLTAPPMFGLETLGDAKTPGDLYLNDGGKVINQYETPEFKEYITMMRDWFSKGYMRKDAATLKETSADRKAGKNALQIGQIDIDTLAFEQAGMEASGRMSQFNKDNHSYDLQFVKPLLTTDKAAATITAISANSPNKERAMMLLNLLNTDKEIYNTIVWGVEGKHYTKVAENRIETNPDGGYQTFAPWEFGNMKLSYLFEGDPKGGEVDNKFTNMWVDLNENATPSNALGFVFDFTPVKTEKANVDAVIDELYFALASGSIDPDKYLPQFLDKLKRAGSDTIIAEKQKQLDTWIAEKK</sequence>
<reference evidence="4 5" key="1">
    <citation type="submission" date="2020-04" db="EMBL/GenBank/DDBJ databases">
        <title>Genome sequencing of novel species.</title>
        <authorList>
            <person name="Heo J."/>
            <person name="Kim S.-J."/>
            <person name="Kim J.-S."/>
            <person name="Hong S.-B."/>
            <person name="Kwon S.-W."/>
        </authorList>
    </citation>
    <scope>NUCLEOTIDE SEQUENCE [LARGE SCALE GENOMIC DNA]</scope>
    <source>
        <strain evidence="4 5">MFER-1</strain>
    </source>
</reference>
<dbReference type="KEGG" id="cheb:HH215_29185"/>
<feature type="signal peptide" evidence="2">
    <location>
        <begin position="1"/>
        <end position="26"/>
    </location>
</feature>
<protein>
    <submittedName>
        <fullName evidence="4">ABC transporter substrate-binding protein</fullName>
    </submittedName>
</protein>
<gene>
    <name evidence="4" type="ORF">HH215_29185</name>
</gene>
<dbReference type="AlphaFoldDB" id="A0A7Z2VPE8"/>
<proteinExistence type="predicted"/>
<dbReference type="InterPro" id="IPR050490">
    <property type="entry name" value="Bact_solute-bd_prot1"/>
</dbReference>
<dbReference type="InterPro" id="IPR022627">
    <property type="entry name" value="DUF3502"/>
</dbReference>
<dbReference type="PANTHER" id="PTHR43649">
    <property type="entry name" value="ARABINOSE-BINDING PROTEIN-RELATED"/>
    <property type="match status" value="1"/>
</dbReference>
<dbReference type="Pfam" id="PF12010">
    <property type="entry name" value="DUF3502"/>
    <property type="match status" value="1"/>
</dbReference>
<feature type="compositionally biased region" description="Polar residues" evidence="1">
    <location>
        <begin position="25"/>
        <end position="52"/>
    </location>
</feature>
<evidence type="ECO:0000259" key="3">
    <source>
        <dbReference type="Pfam" id="PF12010"/>
    </source>
</evidence>
<organism evidence="4 5">
    <name type="scientific">Cohnella herbarum</name>
    <dbReference type="NCBI Taxonomy" id="2728023"/>
    <lineage>
        <taxon>Bacteria</taxon>
        <taxon>Bacillati</taxon>
        <taxon>Bacillota</taxon>
        <taxon>Bacilli</taxon>
        <taxon>Bacillales</taxon>
        <taxon>Paenibacillaceae</taxon>
        <taxon>Cohnella</taxon>
    </lineage>
</organism>
<evidence type="ECO:0000313" key="4">
    <source>
        <dbReference type="EMBL" id="QJD86847.1"/>
    </source>
</evidence>